<dbReference type="InterPro" id="IPR036259">
    <property type="entry name" value="MFS_trans_sf"/>
</dbReference>
<keyword evidence="7 8" id="KW-0472">Membrane</keyword>
<dbReference type="PANTHER" id="PTHR42718:SF9">
    <property type="entry name" value="MAJOR FACILITATOR SUPERFAMILY MULTIDRUG TRANSPORTER MFSC"/>
    <property type="match status" value="1"/>
</dbReference>
<dbReference type="SUPFAM" id="SSF103473">
    <property type="entry name" value="MFS general substrate transporter"/>
    <property type="match status" value="1"/>
</dbReference>
<proteinExistence type="inferred from homology"/>
<comment type="caution">
    <text evidence="10">The sequence shown here is derived from an EMBL/GenBank/DDBJ whole genome shotgun (WGS) entry which is preliminary data.</text>
</comment>
<feature type="transmembrane region" description="Helical" evidence="8">
    <location>
        <begin position="281"/>
        <end position="303"/>
    </location>
</feature>
<dbReference type="PANTHER" id="PTHR42718">
    <property type="entry name" value="MAJOR FACILITATOR SUPERFAMILY MULTIDRUG TRANSPORTER MFSC"/>
    <property type="match status" value="1"/>
</dbReference>
<dbReference type="InterPro" id="IPR004812">
    <property type="entry name" value="Efflux_drug-R_Bcr/CmlA"/>
</dbReference>
<dbReference type="InterPro" id="IPR011701">
    <property type="entry name" value="MFS"/>
</dbReference>
<name>A0ABU5N9F1_9MICO</name>
<dbReference type="CDD" id="cd17320">
    <property type="entry name" value="MFS_MdfA_MDR_like"/>
    <property type="match status" value="1"/>
</dbReference>
<keyword evidence="4" id="KW-1003">Cell membrane</keyword>
<evidence type="ECO:0000256" key="6">
    <source>
        <dbReference type="ARBA" id="ARBA00022989"/>
    </source>
</evidence>
<keyword evidence="3" id="KW-0813">Transport</keyword>
<keyword evidence="6 8" id="KW-1133">Transmembrane helix</keyword>
<evidence type="ECO:0000256" key="3">
    <source>
        <dbReference type="ARBA" id="ARBA00022448"/>
    </source>
</evidence>
<dbReference type="InterPro" id="IPR005829">
    <property type="entry name" value="Sugar_transporter_CS"/>
</dbReference>
<comment type="similarity">
    <text evidence="2">Belongs to the major facilitator superfamily. Bcr/CmlA family.</text>
</comment>
<evidence type="ECO:0000256" key="1">
    <source>
        <dbReference type="ARBA" id="ARBA00004651"/>
    </source>
</evidence>
<feature type="transmembrane region" description="Helical" evidence="8">
    <location>
        <begin position="215"/>
        <end position="234"/>
    </location>
</feature>
<comment type="subcellular location">
    <subcellularLocation>
        <location evidence="1">Cell membrane</location>
        <topology evidence="1">Multi-pass membrane protein</topology>
    </subcellularLocation>
</comment>
<sequence>MSPARSLTPGLIAALGFLAAVGPFATDMYLASFTDIASDLGAPASAVQLTLTAFLLGIGAGQLVLGPLSDRFGRRPVMLTAMGVFAASGILMVFTPSIELFVALRLLQGFTGAAGIVVARAIAVDLSVGDTAVRALSLLATVTALGPLVAPPIGGAVAVLAGWRGVLVVLAVVSVTMFLLAVLVVPESLRPERRQTGGAGAIFGMLVSAARTRGFGAYALTVATAFAAMMAYISASPFVGQEVLGMDPFLYALAFAVGALGIVTANLLNARIAPRIGPGRMLTFGVGLLGCGAAALGVLVWSGLLSPGLFIACALLLTAGAGFTMSNASALALARTPTIRGSGAAVLGATQFLVGAIVSPVVGAWGEDTAVPMALVIATAVLLAAGFRLLAHHRVRSIA</sequence>
<gene>
    <name evidence="10" type="ORF">R2Q92_12795</name>
</gene>
<dbReference type="PROSITE" id="PS00216">
    <property type="entry name" value="SUGAR_TRANSPORT_1"/>
    <property type="match status" value="1"/>
</dbReference>
<feature type="transmembrane region" description="Helical" evidence="8">
    <location>
        <begin position="47"/>
        <end position="65"/>
    </location>
</feature>
<evidence type="ECO:0000256" key="5">
    <source>
        <dbReference type="ARBA" id="ARBA00022692"/>
    </source>
</evidence>
<organism evidence="10 11">
    <name type="scientific">Microbacterium aquimaris</name>
    <dbReference type="NCBI Taxonomy" id="459816"/>
    <lineage>
        <taxon>Bacteria</taxon>
        <taxon>Bacillati</taxon>
        <taxon>Actinomycetota</taxon>
        <taxon>Actinomycetes</taxon>
        <taxon>Micrococcales</taxon>
        <taxon>Microbacteriaceae</taxon>
        <taxon>Microbacterium</taxon>
    </lineage>
</organism>
<feature type="transmembrane region" description="Helical" evidence="8">
    <location>
        <begin position="345"/>
        <end position="365"/>
    </location>
</feature>
<evidence type="ECO:0000313" key="10">
    <source>
        <dbReference type="EMBL" id="MDZ8162713.1"/>
    </source>
</evidence>
<evidence type="ECO:0000256" key="4">
    <source>
        <dbReference type="ARBA" id="ARBA00022475"/>
    </source>
</evidence>
<feature type="transmembrane region" description="Helical" evidence="8">
    <location>
        <begin position="249"/>
        <end position="269"/>
    </location>
</feature>
<feature type="transmembrane region" description="Helical" evidence="8">
    <location>
        <begin position="309"/>
        <end position="333"/>
    </location>
</feature>
<dbReference type="PROSITE" id="PS50850">
    <property type="entry name" value="MFS"/>
    <property type="match status" value="1"/>
</dbReference>
<evidence type="ECO:0000313" key="11">
    <source>
        <dbReference type="Proteomes" id="UP001291912"/>
    </source>
</evidence>
<keyword evidence="5 8" id="KW-0812">Transmembrane</keyword>
<evidence type="ECO:0000256" key="7">
    <source>
        <dbReference type="ARBA" id="ARBA00023136"/>
    </source>
</evidence>
<feature type="domain" description="Major facilitator superfamily (MFS) profile" evidence="9">
    <location>
        <begin position="11"/>
        <end position="396"/>
    </location>
</feature>
<feature type="transmembrane region" description="Helical" evidence="8">
    <location>
        <begin position="77"/>
        <end position="94"/>
    </location>
</feature>
<reference evidence="10 11" key="1">
    <citation type="submission" date="2023-10" db="EMBL/GenBank/DDBJ databases">
        <title>Microbacterium xanthum sp. nov., isolated from seaweed.</title>
        <authorList>
            <person name="Lee S.D."/>
        </authorList>
    </citation>
    <scope>NUCLEOTIDE SEQUENCE [LARGE SCALE GENOMIC DNA]</scope>
    <source>
        <strain evidence="10 11">KCTC 19124</strain>
    </source>
</reference>
<dbReference type="Pfam" id="PF07690">
    <property type="entry name" value="MFS_1"/>
    <property type="match status" value="1"/>
</dbReference>
<dbReference type="EMBL" id="JAWJYN010000003">
    <property type="protein sequence ID" value="MDZ8162713.1"/>
    <property type="molecule type" value="Genomic_DNA"/>
</dbReference>
<evidence type="ECO:0000256" key="8">
    <source>
        <dbReference type="SAM" id="Phobius"/>
    </source>
</evidence>
<evidence type="ECO:0000259" key="9">
    <source>
        <dbReference type="PROSITE" id="PS50850"/>
    </source>
</evidence>
<dbReference type="NCBIfam" id="TIGR00710">
    <property type="entry name" value="efflux_Bcr_CflA"/>
    <property type="match status" value="1"/>
</dbReference>
<feature type="transmembrane region" description="Helical" evidence="8">
    <location>
        <begin position="166"/>
        <end position="185"/>
    </location>
</feature>
<dbReference type="RefSeq" id="WP_194422919.1">
    <property type="nucleotide sequence ID" value="NZ_BAAAPT010000001.1"/>
</dbReference>
<evidence type="ECO:0000256" key="2">
    <source>
        <dbReference type="ARBA" id="ARBA00006236"/>
    </source>
</evidence>
<dbReference type="InterPro" id="IPR020846">
    <property type="entry name" value="MFS_dom"/>
</dbReference>
<dbReference type="Proteomes" id="UP001291912">
    <property type="component" value="Unassembled WGS sequence"/>
</dbReference>
<feature type="transmembrane region" description="Helical" evidence="8">
    <location>
        <begin position="371"/>
        <end position="391"/>
    </location>
</feature>
<dbReference type="Gene3D" id="1.20.1720.10">
    <property type="entry name" value="Multidrug resistance protein D"/>
    <property type="match status" value="1"/>
</dbReference>
<protein>
    <submittedName>
        <fullName evidence="10">Multidrug effflux MFS transporter</fullName>
    </submittedName>
</protein>
<accession>A0ABU5N9F1</accession>
<feature type="transmembrane region" description="Helical" evidence="8">
    <location>
        <begin position="100"/>
        <end position="123"/>
    </location>
</feature>
<feature type="transmembrane region" description="Helical" evidence="8">
    <location>
        <begin position="135"/>
        <end position="160"/>
    </location>
</feature>
<keyword evidence="11" id="KW-1185">Reference proteome</keyword>